<dbReference type="Proteomes" id="UP001233836">
    <property type="component" value="Unassembled WGS sequence"/>
</dbReference>
<dbReference type="PANTHER" id="PTHR47505:SF1">
    <property type="entry name" value="DNA UTILIZATION PROTEIN YHGH"/>
    <property type="match status" value="1"/>
</dbReference>
<dbReference type="RefSeq" id="WP_307218533.1">
    <property type="nucleotide sequence ID" value="NZ_JAUSTI010000011.1"/>
</dbReference>
<dbReference type="InterPro" id="IPR000836">
    <property type="entry name" value="PRTase_dom"/>
</dbReference>
<evidence type="ECO:0000256" key="1">
    <source>
        <dbReference type="ARBA" id="ARBA00008007"/>
    </source>
</evidence>
<dbReference type="CDD" id="cd06223">
    <property type="entry name" value="PRTases_typeI"/>
    <property type="match status" value="1"/>
</dbReference>
<protein>
    <submittedName>
        <fullName evidence="3">Amidophosphoribosyltransferase</fullName>
    </submittedName>
</protein>
<name>A0ABT9WGM3_9BACL</name>
<proteinExistence type="inferred from homology"/>
<feature type="region of interest" description="Disordered" evidence="2">
    <location>
        <begin position="160"/>
        <end position="187"/>
    </location>
</feature>
<sequence length="371" mass="41263">MSYWLDAITEHLQPLTKRLHQLLASPGATCLTCNTRSLLSSTYPEICLKCVERIPWIRSIRCPRCGRGMGCPDCARPHMQNRSFTCNRSAVQYNELMKEWIGMYKFRGHQRYAPLLTSLLIQAFQAMSEEMTATLAKEPPASVAYPATIAQNQVDANLHPPKPRAPHEGGAHHNYSHTSNVRANHGAAPRNPLSLLQSSKPRWRPDAVTYVPVSAERLAERGFNQAERLAAGLAAATRLPLVDLLQRQINTTKQSFKTRGERIQTMQDAFAIQPNGVELLQSLQGEARFHSQVNSIQLPATSSLYEEVQHSTHPSSTGSLTSNLRQPLRLLLVDDIYTTGSTLDACGRVILNTGYALDIPIDIYTLTLARS</sequence>
<dbReference type="PANTHER" id="PTHR47505">
    <property type="entry name" value="DNA UTILIZATION PROTEIN YHGH"/>
    <property type="match status" value="1"/>
</dbReference>
<accession>A0ABT9WGM3</accession>
<dbReference type="InterPro" id="IPR029057">
    <property type="entry name" value="PRTase-like"/>
</dbReference>
<organism evidence="3 4">
    <name type="scientific">Paenibacillus tundrae</name>
    <dbReference type="NCBI Taxonomy" id="528187"/>
    <lineage>
        <taxon>Bacteria</taxon>
        <taxon>Bacillati</taxon>
        <taxon>Bacillota</taxon>
        <taxon>Bacilli</taxon>
        <taxon>Bacillales</taxon>
        <taxon>Paenibacillaceae</taxon>
        <taxon>Paenibacillus</taxon>
    </lineage>
</organism>
<dbReference type="SUPFAM" id="SSF53271">
    <property type="entry name" value="PRTase-like"/>
    <property type="match status" value="1"/>
</dbReference>
<evidence type="ECO:0000313" key="4">
    <source>
        <dbReference type="Proteomes" id="UP001233836"/>
    </source>
</evidence>
<keyword evidence="4" id="KW-1185">Reference proteome</keyword>
<evidence type="ECO:0000313" key="3">
    <source>
        <dbReference type="EMBL" id="MDQ0172408.1"/>
    </source>
</evidence>
<dbReference type="EMBL" id="JAUSTI010000011">
    <property type="protein sequence ID" value="MDQ0172408.1"/>
    <property type="molecule type" value="Genomic_DNA"/>
</dbReference>
<reference evidence="3 4" key="1">
    <citation type="submission" date="2023-07" db="EMBL/GenBank/DDBJ databases">
        <title>Sorghum-associated microbial communities from plants grown in Nebraska, USA.</title>
        <authorList>
            <person name="Schachtman D."/>
        </authorList>
    </citation>
    <scope>NUCLEOTIDE SEQUENCE [LARGE SCALE GENOMIC DNA]</scope>
    <source>
        <strain evidence="3 4">DS1314</strain>
    </source>
</reference>
<comment type="similarity">
    <text evidence="1">Belongs to the ComF/GntX family.</text>
</comment>
<comment type="caution">
    <text evidence="3">The sequence shown here is derived from an EMBL/GenBank/DDBJ whole genome shotgun (WGS) entry which is preliminary data.</text>
</comment>
<evidence type="ECO:0000256" key="2">
    <source>
        <dbReference type="SAM" id="MobiDB-lite"/>
    </source>
</evidence>
<gene>
    <name evidence="3" type="ORF">J2T19_003897</name>
</gene>
<dbReference type="Gene3D" id="3.40.50.2020">
    <property type="match status" value="1"/>
</dbReference>
<dbReference type="InterPro" id="IPR051910">
    <property type="entry name" value="ComF/GntX_DNA_util-trans"/>
</dbReference>